<dbReference type="PANTHER" id="PTHR44757">
    <property type="entry name" value="DIGUANYLATE CYCLASE DGCP"/>
    <property type="match status" value="1"/>
</dbReference>
<evidence type="ECO:0000259" key="1">
    <source>
        <dbReference type="PROSITE" id="PS50887"/>
    </source>
</evidence>
<dbReference type="EMBL" id="FPHB01000011">
    <property type="protein sequence ID" value="SFV50494.1"/>
    <property type="molecule type" value="Genomic_DNA"/>
</dbReference>
<dbReference type="InterPro" id="IPR043128">
    <property type="entry name" value="Rev_trsase/Diguanyl_cyclase"/>
</dbReference>
<dbReference type="PROSITE" id="PS50887">
    <property type="entry name" value="GGDEF"/>
    <property type="match status" value="1"/>
</dbReference>
<dbReference type="InterPro" id="IPR029787">
    <property type="entry name" value="Nucleotide_cyclase"/>
</dbReference>
<dbReference type="SUPFAM" id="SSF55073">
    <property type="entry name" value="Nucleotide cyclase"/>
    <property type="match status" value="1"/>
</dbReference>
<gene>
    <name evidence="2" type="ORF">MNB_SM-7-1104</name>
</gene>
<dbReference type="SMART" id="SM00267">
    <property type="entry name" value="GGDEF"/>
    <property type="match status" value="1"/>
</dbReference>
<dbReference type="PANTHER" id="PTHR44757:SF2">
    <property type="entry name" value="BIOFILM ARCHITECTURE MAINTENANCE PROTEIN MBAA"/>
    <property type="match status" value="1"/>
</dbReference>
<evidence type="ECO:0000313" key="2">
    <source>
        <dbReference type="EMBL" id="SFV50494.1"/>
    </source>
</evidence>
<protein>
    <submittedName>
        <fullName evidence="2">Sensory box/GGDEF family protein</fullName>
    </submittedName>
</protein>
<feature type="domain" description="GGDEF" evidence="1">
    <location>
        <begin position="244"/>
        <end position="373"/>
    </location>
</feature>
<organism evidence="2">
    <name type="scientific">hydrothermal vent metagenome</name>
    <dbReference type="NCBI Taxonomy" id="652676"/>
    <lineage>
        <taxon>unclassified sequences</taxon>
        <taxon>metagenomes</taxon>
        <taxon>ecological metagenomes</taxon>
    </lineage>
</organism>
<dbReference type="Pfam" id="PF00990">
    <property type="entry name" value="GGDEF"/>
    <property type="match status" value="1"/>
</dbReference>
<dbReference type="SUPFAM" id="SSF55785">
    <property type="entry name" value="PYP-like sensor domain (PAS domain)"/>
    <property type="match status" value="1"/>
</dbReference>
<sequence>MQTDLLKLLCKKNGLSYIIFDQNFIILYTNRADIQLHSTLQEYLWEVVGLEDQILKLHINEESIHIPMVLHSNYYYDLEISGFKEEKGSSLFIAIMQQKSKSSKEYANALQKINKKTLIYELSDEKKQTMVNEAALYFFNLKSHEMQGRHFTTFFKPQSSKKSNSTIFIAKNSHNEDLFFYADIIPLTNQDKKVYENIIIAQDITHLKKIKKELEYAQEHDTLTGLANRHYFLKLLDENIKKQKNFFICFIDINDFSTINEEYGAHASDMLLKHLSHLLLEFAEADDTVVRIQADCFAIVFEEQKHKEYIEILCKKLPNLFEQNPLYYSSEDTIKFYCTYAILSYPDDIQTSKDTLALAQRTLQRKKIEKLSR</sequence>
<dbReference type="Gene3D" id="3.30.70.270">
    <property type="match status" value="1"/>
</dbReference>
<accession>A0A1W1BAD6</accession>
<proteinExistence type="predicted"/>
<dbReference type="NCBIfam" id="TIGR00254">
    <property type="entry name" value="GGDEF"/>
    <property type="match status" value="1"/>
</dbReference>
<dbReference type="Gene3D" id="3.30.450.20">
    <property type="entry name" value="PAS domain"/>
    <property type="match status" value="1"/>
</dbReference>
<reference evidence="2" key="1">
    <citation type="submission" date="2016-10" db="EMBL/GenBank/DDBJ databases">
        <authorList>
            <person name="de Groot N.N."/>
        </authorList>
    </citation>
    <scope>NUCLEOTIDE SEQUENCE</scope>
</reference>
<dbReference type="InterPro" id="IPR035965">
    <property type="entry name" value="PAS-like_dom_sf"/>
</dbReference>
<dbReference type="InterPro" id="IPR052155">
    <property type="entry name" value="Biofilm_reg_signaling"/>
</dbReference>
<dbReference type="InterPro" id="IPR000160">
    <property type="entry name" value="GGDEF_dom"/>
</dbReference>
<name>A0A1W1BAD6_9ZZZZ</name>
<dbReference type="AlphaFoldDB" id="A0A1W1BAD6"/>